<evidence type="ECO:0000259" key="2">
    <source>
        <dbReference type="Pfam" id="PF06863"/>
    </source>
</evidence>
<dbReference type="Pfam" id="PF06742">
    <property type="entry name" value="DUF1214"/>
    <property type="match status" value="1"/>
</dbReference>
<name>A0ABV8HPF6_9ACTN</name>
<proteinExistence type="predicted"/>
<dbReference type="RefSeq" id="WP_386431021.1">
    <property type="nucleotide sequence ID" value="NZ_JBHSBB010000013.1"/>
</dbReference>
<dbReference type="InterPro" id="IPR010621">
    <property type="entry name" value="DUF1214"/>
</dbReference>
<evidence type="ECO:0000313" key="3">
    <source>
        <dbReference type="EMBL" id="MFC4033516.1"/>
    </source>
</evidence>
<dbReference type="InterPro" id="IPR037049">
    <property type="entry name" value="DUF1214_C_sf"/>
</dbReference>
<feature type="domain" description="DUF1254" evidence="2">
    <location>
        <begin position="45"/>
        <end position="174"/>
    </location>
</feature>
<comment type="caution">
    <text evidence="3">The sequence shown here is derived from an EMBL/GenBank/DDBJ whole genome shotgun (WGS) entry which is preliminary data.</text>
</comment>
<dbReference type="EMBL" id="JBHSBB010000013">
    <property type="protein sequence ID" value="MFC4033516.1"/>
    <property type="molecule type" value="Genomic_DNA"/>
</dbReference>
<dbReference type="SUPFAM" id="SSF160935">
    <property type="entry name" value="VPA0735-like"/>
    <property type="match status" value="1"/>
</dbReference>
<dbReference type="Gene3D" id="2.60.120.600">
    <property type="entry name" value="Domain of unknown function DUF1214, C-terminal domain"/>
    <property type="match status" value="1"/>
</dbReference>
<dbReference type="PANTHER" id="PTHR36509:SF2">
    <property type="entry name" value="BLL3101 PROTEIN"/>
    <property type="match status" value="1"/>
</dbReference>
<evidence type="ECO:0000313" key="4">
    <source>
        <dbReference type="Proteomes" id="UP001595765"/>
    </source>
</evidence>
<dbReference type="Pfam" id="PF06863">
    <property type="entry name" value="DUF1254"/>
    <property type="match status" value="1"/>
</dbReference>
<protein>
    <submittedName>
        <fullName evidence="3">DUF1254 domain-containing protein</fullName>
    </submittedName>
</protein>
<organism evidence="3 4">
    <name type="scientific">Streptomyces polygonati</name>
    <dbReference type="NCBI Taxonomy" id="1617087"/>
    <lineage>
        <taxon>Bacteria</taxon>
        <taxon>Bacillati</taxon>
        <taxon>Actinomycetota</taxon>
        <taxon>Actinomycetes</taxon>
        <taxon>Kitasatosporales</taxon>
        <taxon>Streptomycetaceae</taxon>
        <taxon>Streptomyces</taxon>
    </lineage>
</organism>
<dbReference type="Gene3D" id="2.60.40.1610">
    <property type="entry name" value="Domain of unknown function DUF1254"/>
    <property type="match status" value="1"/>
</dbReference>
<dbReference type="Proteomes" id="UP001595765">
    <property type="component" value="Unassembled WGS sequence"/>
</dbReference>
<sequence>MLSGELRTLAHEAYVYLYPLVTMDITRLQGLSAEAGTRPGYGPANQFHHLRTFPSADFRVVVRPNFDTLYSTAWLDLTAGPMVLHTPDTHERYYMLPLLDMWTDVFANPGKRTTGTGAREFVVTGPGHVGDLPEGLPVIKAPTPYVWIIGRTQTDGTQDYEAVRVVQDGYRITPLDAAPAYTFDPHPGPRQDLDISTEPRKLVDAMSGTDFFTRASRALAVNPPHVTDFSTVARIGRLGIVPGTIFDASRFDADERAEIEAGAGAAREAIQAGLPTVGTPVNGWTTFTDTMGVYGNDYFRRAVVTAVGLGANAPEDATYPLLVADADGEPLSGERDYVLHFDADKLPPVHAFWSVTMYDAQGFQTANELDRFSIGDRDPLLRDPDGSLDILISHRNPGGERTANWLPAPTGPLGITLRLYAPKNAALSGRWQPPAVRKA</sequence>
<accession>A0ABV8HPF6</accession>
<gene>
    <name evidence="3" type="ORF">ACFO3J_18805</name>
</gene>
<dbReference type="InterPro" id="IPR037050">
    <property type="entry name" value="DUF1254_sf"/>
</dbReference>
<feature type="domain" description="DUF1214" evidence="1">
    <location>
        <begin position="317"/>
        <end position="423"/>
    </location>
</feature>
<reference evidence="4" key="1">
    <citation type="journal article" date="2019" name="Int. J. Syst. Evol. Microbiol.">
        <title>The Global Catalogue of Microorganisms (GCM) 10K type strain sequencing project: providing services to taxonomists for standard genome sequencing and annotation.</title>
        <authorList>
            <consortium name="The Broad Institute Genomics Platform"/>
            <consortium name="The Broad Institute Genome Sequencing Center for Infectious Disease"/>
            <person name="Wu L."/>
            <person name="Ma J."/>
        </authorList>
    </citation>
    <scope>NUCLEOTIDE SEQUENCE [LARGE SCALE GENOMIC DNA]</scope>
    <source>
        <strain evidence="4">CGMCC 4.7237</strain>
    </source>
</reference>
<keyword evidence="4" id="KW-1185">Reference proteome</keyword>
<evidence type="ECO:0000259" key="1">
    <source>
        <dbReference type="Pfam" id="PF06742"/>
    </source>
</evidence>
<dbReference type="PANTHER" id="PTHR36509">
    <property type="entry name" value="BLL3101 PROTEIN"/>
    <property type="match status" value="1"/>
</dbReference>
<dbReference type="InterPro" id="IPR010679">
    <property type="entry name" value="DUF1254"/>
</dbReference>